<sequence>MNKVILSGRLVNDDFKVFKSNKGVSLTFKIALIENSKKTNFVDIVCFDKLANSITEYIKKGDLLEIEGKLNNSKYIAKNDETIYKTEILAKNITFSVRSKHKQEEDKKENKTEEFNNHNIYGFDFYDEDEE</sequence>
<dbReference type="Pfam" id="PF00436">
    <property type="entry name" value="SSB"/>
    <property type="match status" value="1"/>
</dbReference>
<accession>A0A9Q9BNY8</accession>
<evidence type="ECO:0000256" key="3">
    <source>
        <dbReference type="RuleBase" id="RU000524"/>
    </source>
</evidence>
<dbReference type="PANTHER" id="PTHR10302:SF27">
    <property type="entry name" value="SINGLE-STRANDED DNA-BINDING PROTEIN"/>
    <property type="match status" value="1"/>
</dbReference>
<dbReference type="RefSeq" id="WP_254735161.1">
    <property type="nucleotide sequence ID" value="NZ_CP101127.1"/>
</dbReference>
<dbReference type="Gene3D" id="2.40.50.140">
    <property type="entry name" value="Nucleic acid-binding proteins"/>
    <property type="match status" value="1"/>
</dbReference>
<evidence type="ECO:0000313" key="5">
    <source>
        <dbReference type="Proteomes" id="UP001059349"/>
    </source>
</evidence>
<reference evidence="4" key="1">
    <citation type="submission" date="2022-07" db="EMBL/GenBank/DDBJ databases">
        <title>Complete genome of Mycoplasma hyosynoviae B1.</title>
        <authorList>
            <person name="Spergser J."/>
        </authorList>
    </citation>
    <scope>NUCLEOTIDE SEQUENCE</scope>
    <source>
        <strain evidence="4">B1</strain>
    </source>
</reference>
<dbReference type="EMBL" id="CP101127">
    <property type="protein sequence ID" value="UTO25607.1"/>
    <property type="molecule type" value="Genomic_DNA"/>
</dbReference>
<keyword evidence="1 2" id="KW-0238">DNA-binding</keyword>
<organism evidence="4 5">
    <name type="scientific">Metamycoplasma hyosynoviae</name>
    <dbReference type="NCBI Taxonomy" id="29559"/>
    <lineage>
        <taxon>Bacteria</taxon>
        <taxon>Bacillati</taxon>
        <taxon>Mycoplasmatota</taxon>
        <taxon>Mycoplasmoidales</taxon>
        <taxon>Metamycoplasmataceae</taxon>
        <taxon>Metamycoplasma</taxon>
    </lineage>
</organism>
<evidence type="ECO:0000256" key="1">
    <source>
        <dbReference type="ARBA" id="ARBA00023125"/>
    </source>
</evidence>
<dbReference type="InterPro" id="IPR000424">
    <property type="entry name" value="Primosome_PriB/ssb"/>
</dbReference>
<protein>
    <recommendedName>
        <fullName evidence="2 3">Single-stranded DNA-binding protein</fullName>
    </recommendedName>
</protein>
<dbReference type="NCBIfam" id="TIGR00621">
    <property type="entry name" value="ssb"/>
    <property type="match status" value="1"/>
</dbReference>
<dbReference type="AlphaFoldDB" id="A0A9Q9BNY8"/>
<dbReference type="PIRSF" id="PIRSF002070">
    <property type="entry name" value="SSB"/>
    <property type="match status" value="1"/>
</dbReference>
<dbReference type="Proteomes" id="UP001059349">
    <property type="component" value="Chromosome"/>
</dbReference>
<evidence type="ECO:0000256" key="2">
    <source>
        <dbReference type="PIRNR" id="PIRNR002070"/>
    </source>
</evidence>
<dbReference type="CDD" id="cd04496">
    <property type="entry name" value="SSB_OBF"/>
    <property type="match status" value="1"/>
</dbReference>
<dbReference type="PANTHER" id="PTHR10302">
    <property type="entry name" value="SINGLE-STRANDED DNA-BINDING PROTEIN"/>
    <property type="match status" value="1"/>
</dbReference>
<dbReference type="PROSITE" id="PS50935">
    <property type="entry name" value="SSB"/>
    <property type="match status" value="1"/>
</dbReference>
<dbReference type="InterPro" id="IPR011344">
    <property type="entry name" value="ssDNA-bd"/>
</dbReference>
<proteinExistence type="predicted"/>
<dbReference type="GO" id="GO:0003697">
    <property type="term" value="F:single-stranded DNA binding"/>
    <property type="evidence" value="ECO:0007669"/>
    <property type="project" value="InterPro"/>
</dbReference>
<dbReference type="GO" id="GO:0009295">
    <property type="term" value="C:nucleoid"/>
    <property type="evidence" value="ECO:0007669"/>
    <property type="project" value="TreeGrafter"/>
</dbReference>
<gene>
    <name evidence="4" type="ORF">NMG93_01850</name>
</gene>
<evidence type="ECO:0000313" key="4">
    <source>
        <dbReference type="EMBL" id="UTO25607.1"/>
    </source>
</evidence>
<dbReference type="GeneID" id="75105217"/>
<dbReference type="SUPFAM" id="SSF50249">
    <property type="entry name" value="Nucleic acid-binding proteins"/>
    <property type="match status" value="1"/>
</dbReference>
<dbReference type="InterPro" id="IPR012340">
    <property type="entry name" value="NA-bd_OB-fold"/>
</dbReference>
<name>A0A9Q9BNY8_9BACT</name>
<dbReference type="GO" id="GO:0006260">
    <property type="term" value="P:DNA replication"/>
    <property type="evidence" value="ECO:0007669"/>
    <property type="project" value="InterPro"/>
</dbReference>